<reference evidence="2 3" key="1">
    <citation type="submission" date="2018-08" db="EMBL/GenBank/DDBJ databases">
        <title>Streptomyces NEAU-D10 sp. nov., a novel Actinomycete isolated from soil.</title>
        <authorList>
            <person name="Jin L."/>
        </authorList>
    </citation>
    <scope>NUCLEOTIDE SEQUENCE [LARGE SCALE GENOMIC DNA]</scope>
    <source>
        <strain evidence="2 3">NEAU-D10</strain>
    </source>
</reference>
<evidence type="ECO:0000313" key="2">
    <source>
        <dbReference type="EMBL" id="REK87232.1"/>
    </source>
</evidence>
<dbReference type="RefSeq" id="WP_128509999.1">
    <property type="nucleotide sequence ID" value="NZ_QUAC01000223.1"/>
</dbReference>
<name>A0A371PXN1_STRIH</name>
<dbReference type="Proteomes" id="UP000262477">
    <property type="component" value="Unassembled WGS sequence"/>
</dbReference>
<evidence type="ECO:0000313" key="3">
    <source>
        <dbReference type="Proteomes" id="UP000262477"/>
    </source>
</evidence>
<gene>
    <name evidence="2" type="ORF">DY245_28020</name>
</gene>
<feature type="transmembrane region" description="Helical" evidence="1">
    <location>
        <begin position="6"/>
        <end position="24"/>
    </location>
</feature>
<evidence type="ECO:0000256" key="1">
    <source>
        <dbReference type="SAM" id="Phobius"/>
    </source>
</evidence>
<keyword evidence="1" id="KW-0472">Membrane</keyword>
<keyword evidence="3" id="KW-1185">Reference proteome</keyword>
<dbReference type="EMBL" id="QUAC01000223">
    <property type="protein sequence ID" value="REK87232.1"/>
    <property type="molecule type" value="Genomic_DNA"/>
</dbReference>
<sequence length="79" mass="8601">MDRTQGGAWLVFLVVMGLVGVTAVSSQVHLHDAYGLQAEGPEPWVDYKGPYKPQESAAYRRGPKPDAFYVSYVSPEDGG</sequence>
<organism evidence="2 3">
    <name type="scientific">Streptomyces inhibens</name>
    <dbReference type="NCBI Taxonomy" id="2293571"/>
    <lineage>
        <taxon>Bacteria</taxon>
        <taxon>Bacillati</taxon>
        <taxon>Actinomycetota</taxon>
        <taxon>Actinomycetes</taxon>
        <taxon>Kitasatosporales</taxon>
        <taxon>Streptomycetaceae</taxon>
        <taxon>Streptomyces</taxon>
    </lineage>
</organism>
<keyword evidence="1" id="KW-1133">Transmembrane helix</keyword>
<comment type="caution">
    <text evidence="2">The sequence shown here is derived from an EMBL/GenBank/DDBJ whole genome shotgun (WGS) entry which is preliminary data.</text>
</comment>
<keyword evidence="1" id="KW-0812">Transmembrane</keyword>
<protein>
    <submittedName>
        <fullName evidence="2">Uncharacterized protein</fullName>
    </submittedName>
</protein>
<dbReference type="AlphaFoldDB" id="A0A371PXN1"/>
<proteinExistence type="predicted"/>
<accession>A0A371PXN1</accession>